<protein>
    <submittedName>
        <fullName evidence="1">2635_t:CDS:1</fullName>
    </submittedName>
</protein>
<feature type="non-terminal residue" evidence="1">
    <location>
        <position position="1"/>
    </location>
</feature>
<evidence type="ECO:0000313" key="2">
    <source>
        <dbReference type="Proteomes" id="UP000789572"/>
    </source>
</evidence>
<dbReference type="EMBL" id="CAJVPJ010003068">
    <property type="protein sequence ID" value="CAG8634217.1"/>
    <property type="molecule type" value="Genomic_DNA"/>
</dbReference>
<reference evidence="1" key="1">
    <citation type="submission" date="2021-06" db="EMBL/GenBank/DDBJ databases">
        <authorList>
            <person name="Kallberg Y."/>
            <person name="Tangrot J."/>
            <person name="Rosling A."/>
        </authorList>
    </citation>
    <scope>NUCLEOTIDE SEQUENCE</scope>
    <source>
        <strain evidence="1">IA702</strain>
    </source>
</reference>
<dbReference type="AlphaFoldDB" id="A0A9N9DG41"/>
<proteinExistence type="predicted"/>
<gene>
    <name evidence="1" type="ORF">POCULU_LOCUS9063</name>
</gene>
<name>A0A9N9DG41_9GLOM</name>
<accession>A0A9N9DG41</accession>
<evidence type="ECO:0000313" key="1">
    <source>
        <dbReference type="EMBL" id="CAG8634217.1"/>
    </source>
</evidence>
<organism evidence="1 2">
    <name type="scientific">Paraglomus occultum</name>
    <dbReference type="NCBI Taxonomy" id="144539"/>
    <lineage>
        <taxon>Eukaryota</taxon>
        <taxon>Fungi</taxon>
        <taxon>Fungi incertae sedis</taxon>
        <taxon>Mucoromycota</taxon>
        <taxon>Glomeromycotina</taxon>
        <taxon>Glomeromycetes</taxon>
        <taxon>Paraglomerales</taxon>
        <taxon>Paraglomeraceae</taxon>
        <taxon>Paraglomus</taxon>
    </lineage>
</organism>
<dbReference type="Proteomes" id="UP000789572">
    <property type="component" value="Unassembled WGS sequence"/>
</dbReference>
<keyword evidence="2" id="KW-1185">Reference proteome</keyword>
<comment type="caution">
    <text evidence="1">The sequence shown here is derived from an EMBL/GenBank/DDBJ whole genome shotgun (WGS) entry which is preliminary data.</text>
</comment>
<sequence length="102" mass="11494">MSISQVPTGPITEEIIYRIQVSRKSYGKICTNDIGFADLPMRNCPATTDIECDEQSRTTHSVYLDCSTRDCISFPPPPCQTEHVEIRPIGHPLLERGPHKRP</sequence>